<keyword evidence="3 9" id="KW-0240">DNA-directed RNA polymerase</keyword>
<feature type="domain" description="RNA polymerase Rpb1" evidence="8">
    <location>
        <begin position="126"/>
        <end position="312"/>
    </location>
</feature>
<evidence type="ECO:0000256" key="7">
    <source>
        <dbReference type="ARBA" id="ARBA00048552"/>
    </source>
</evidence>
<dbReference type="InterPro" id="IPR007081">
    <property type="entry name" value="RNA_pol_Rpb1_5"/>
</dbReference>
<dbReference type="GeneID" id="3882263"/>
<sequence>MKNIVSKNFKFLSLFNLFNIEKYLQELVSLSFEYSSEFIFSYNTNDFKNIPIDYFPKNVSKNLILDKFLYLINMFLERDSFFNYLYLYLILNFKIKFNHFVQILGLRGRAEMKGYKGYISSNLNYGFTFKDFILSSFKARESIIDSSVNIYSSGYLTRKLVEGLRDMNIKEIKCTTKYICKDIKNNCDLRLPFLCLSNKATCSFCLNIISDNTLFLGYNKGIISGQALGEPSTQMLLRTFHLGGGGLKVTNINKSTHDLNVKDKHKFINIDNKNNDFMHINSYNSYKNNCKINYDYVKLIPYNNKVNTFENNKYSKFLSLFKNFSVLWVPILFNKYIFKYNIFNNSNSNIGLYLKKFLSCYTH</sequence>
<dbReference type="SUPFAM" id="SSF64484">
    <property type="entry name" value="beta and beta-prime subunits of DNA dependent RNA-polymerase"/>
    <property type="match status" value="1"/>
</dbReference>
<organism evidence="9 10">
    <name type="scientific">Theileria parva</name>
    <name type="common">East coast fever infection agent</name>
    <dbReference type="NCBI Taxonomy" id="5875"/>
    <lineage>
        <taxon>Eukaryota</taxon>
        <taxon>Sar</taxon>
        <taxon>Alveolata</taxon>
        <taxon>Apicomplexa</taxon>
        <taxon>Aconoidasida</taxon>
        <taxon>Piroplasmida</taxon>
        <taxon>Theileriidae</taxon>
        <taxon>Theileria</taxon>
    </lineage>
</organism>
<name>Q4MY81_THEPA</name>
<evidence type="ECO:0000313" key="9">
    <source>
        <dbReference type="EMBL" id="EAN30428.1"/>
    </source>
</evidence>
<dbReference type="Gene3D" id="6.10.250.2940">
    <property type="match status" value="1"/>
</dbReference>
<dbReference type="OMA" id="FEYCFIY"/>
<dbReference type="eggNOG" id="ENOG502QPYA">
    <property type="taxonomic scope" value="Eukaryota"/>
</dbReference>
<keyword evidence="10" id="KW-1185">Reference proteome</keyword>
<evidence type="ECO:0000256" key="4">
    <source>
        <dbReference type="ARBA" id="ARBA00022679"/>
    </source>
</evidence>
<evidence type="ECO:0000256" key="1">
    <source>
        <dbReference type="ARBA" id="ARBA00004026"/>
    </source>
</evidence>
<gene>
    <name evidence="9" type="ordered locus">TP05_0042</name>
</gene>
<keyword evidence="5 9" id="KW-0548">Nucleotidyltransferase</keyword>
<evidence type="ECO:0000313" key="10">
    <source>
        <dbReference type="Proteomes" id="UP000001949"/>
    </source>
</evidence>
<dbReference type="STRING" id="5875.Q4MY81"/>
<evidence type="ECO:0000259" key="8">
    <source>
        <dbReference type="Pfam" id="PF04998"/>
    </source>
</evidence>
<evidence type="ECO:0000256" key="2">
    <source>
        <dbReference type="ARBA" id="ARBA00012418"/>
    </source>
</evidence>
<proteinExistence type="predicted"/>
<dbReference type="KEGG" id="tpv:TP05_0042"/>
<dbReference type="GO" id="GO:0006351">
    <property type="term" value="P:DNA-templated transcription"/>
    <property type="evidence" value="ECO:0007669"/>
    <property type="project" value="InterPro"/>
</dbReference>
<dbReference type="PANTHER" id="PTHR19376">
    <property type="entry name" value="DNA-DIRECTED RNA POLYMERASE"/>
    <property type="match status" value="1"/>
</dbReference>
<accession>Q4MY81</accession>
<dbReference type="Pfam" id="PF04998">
    <property type="entry name" value="RNA_pol_Rpb1_5"/>
    <property type="match status" value="1"/>
</dbReference>
<evidence type="ECO:0000256" key="3">
    <source>
        <dbReference type="ARBA" id="ARBA00022478"/>
    </source>
</evidence>
<keyword evidence="4 9" id="KW-0808">Transferase</keyword>
<dbReference type="VEuPathDB" id="PiroplasmaDB:TpMuguga_05g00042"/>
<comment type="function">
    <text evidence="1">DNA-dependent RNA polymerase catalyzes the transcription of DNA into RNA using the four ribonucleoside triphosphates as substrates.</text>
</comment>
<evidence type="ECO:0000256" key="6">
    <source>
        <dbReference type="ARBA" id="ARBA00023163"/>
    </source>
</evidence>
<evidence type="ECO:0000256" key="5">
    <source>
        <dbReference type="ARBA" id="ARBA00022695"/>
    </source>
</evidence>
<keyword evidence="6" id="KW-0804">Transcription</keyword>
<dbReference type="GO" id="GO:0003677">
    <property type="term" value="F:DNA binding"/>
    <property type="evidence" value="ECO:0007669"/>
    <property type="project" value="InterPro"/>
</dbReference>
<comment type="caution">
    <text evidence="9">The sequence shown here is derived from an EMBL/GenBank/DDBJ whole genome shotgun (WGS) entry which is preliminary data.</text>
</comment>
<dbReference type="PANTHER" id="PTHR19376:SF54">
    <property type="entry name" value="DNA-DIRECTED RNA POLYMERASE SUBUNIT BETA"/>
    <property type="match status" value="1"/>
</dbReference>
<dbReference type="GO" id="GO:0000428">
    <property type="term" value="C:DNA-directed RNA polymerase complex"/>
    <property type="evidence" value="ECO:0007669"/>
    <property type="project" value="UniProtKB-KW"/>
</dbReference>
<dbReference type="EMBL" id="AAGK01000009">
    <property type="protein sequence ID" value="EAN30428.1"/>
    <property type="molecule type" value="Genomic_DNA"/>
</dbReference>
<protein>
    <recommendedName>
        <fullName evidence="2">DNA-directed RNA polymerase</fullName>
        <ecNumber evidence="2">2.7.7.6</ecNumber>
    </recommendedName>
</protein>
<dbReference type="EC" id="2.7.7.6" evidence="2"/>
<dbReference type="InterPro" id="IPR045867">
    <property type="entry name" value="DNA-dir_RpoC_beta_prime"/>
</dbReference>
<dbReference type="AlphaFoldDB" id="Q4MY81"/>
<comment type="catalytic activity">
    <reaction evidence="7">
        <text>RNA(n) + a ribonucleoside 5'-triphosphate = RNA(n+1) + diphosphate</text>
        <dbReference type="Rhea" id="RHEA:21248"/>
        <dbReference type="Rhea" id="RHEA-COMP:14527"/>
        <dbReference type="Rhea" id="RHEA-COMP:17342"/>
        <dbReference type="ChEBI" id="CHEBI:33019"/>
        <dbReference type="ChEBI" id="CHEBI:61557"/>
        <dbReference type="ChEBI" id="CHEBI:140395"/>
        <dbReference type="EC" id="2.7.7.6"/>
    </reaction>
</comment>
<reference evidence="9 10" key="1">
    <citation type="journal article" date="2005" name="Science">
        <title>Genome sequence of Theileria parva, a bovine pathogen that transforms lymphocytes.</title>
        <authorList>
            <person name="Gardner M.J."/>
            <person name="Bishop R."/>
            <person name="Shah T."/>
            <person name="de Villiers E.P."/>
            <person name="Carlton J.M."/>
            <person name="Hall N."/>
            <person name="Ren Q."/>
            <person name="Paulsen I.T."/>
            <person name="Pain A."/>
            <person name="Berriman M."/>
            <person name="Wilson R.J.M."/>
            <person name="Sato S."/>
            <person name="Ralph S.A."/>
            <person name="Mann D.J."/>
            <person name="Xiong Z."/>
            <person name="Shallom S.J."/>
            <person name="Weidman J."/>
            <person name="Jiang L."/>
            <person name="Lynn J."/>
            <person name="Weaver B."/>
            <person name="Shoaibi A."/>
            <person name="Domingo A.R."/>
            <person name="Wasawo D."/>
            <person name="Crabtree J."/>
            <person name="Wortman J.R."/>
            <person name="Haas B."/>
            <person name="Angiuoli S.V."/>
            <person name="Creasy T.H."/>
            <person name="Lu C."/>
            <person name="Suh B."/>
            <person name="Silva J.C."/>
            <person name="Utterback T.R."/>
            <person name="Feldblyum T.V."/>
            <person name="Pertea M."/>
            <person name="Allen J."/>
            <person name="Nierman W.C."/>
            <person name="Taracha E.L.N."/>
            <person name="Salzberg S.L."/>
            <person name="White O.R."/>
            <person name="Fitzhugh H.A."/>
            <person name="Morzaria S."/>
            <person name="Venter J.C."/>
            <person name="Fraser C.M."/>
            <person name="Nene V."/>
        </authorList>
    </citation>
    <scope>NUCLEOTIDE SEQUENCE [LARGE SCALE GENOMIC DNA]</scope>
    <source>
        <strain evidence="9 10">Muguga</strain>
    </source>
</reference>
<dbReference type="Proteomes" id="UP000001949">
    <property type="component" value="Unassembled WGS sequence"/>
</dbReference>
<dbReference type="InParanoid" id="Q4MY81"/>
<dbReference type="GO" id="GO:0003899">
    <property type="term" value="F:DNA-directed RNA polymerase activity"/>
    <property type="evidence" value="ECO:0007669"/>
    <property type="project" value="UniProtKB-EC"/>
</dbReference>